<dbReference type="InParanoid" id="E3N6V6"/>
<dbReference type="AlphaFoldDB" id="E3N6V6"/>
<keyword evidence="2" id="KW-1185">Reference proteome</keyword>
<organism evidence="2">
    <name type="scientific">Caenorhabditis remanei</name>
    <name type="common">Caenorhabditis vulgaris</name>
    <dbReference type="NCBI Taxonomy" id="31234"/>
    <lineage>
        <taxon>Eukaryota</taxon>
        <taxon>Metazoa</taxon>
        <taxon>Ecdysozoa</taxon>
        <taxon>Nematoda</taxon>
        <taxon>Chromadorea</taxon>
        <taxon>Rhabditida</taxon>
        <taxon>Rhabditina</taxon>
        <taxon>Rhabditomorpha</taxon>
        <taxon>Rhabditoidea</taxon>
        <taxon>Rhabditidae</taxon>
        <taxon>Peloderinae</taxon>
        <taxon>Caenorhabditis</taxon>
    </lineage>
</organism>
<proteinExistence type="predicted"/>
<sequence length="525" mass="61264">MSGSETDSEMESKYYHTRWNRIREADMVFVQDTKFPNSTTTWVARCDSTALVSSRHVVPANALNGLLFQYYLMDSNDLSGIELYKQQVAKPILLKDLVIQVSYLPKFTQLMKTLAKRKKKKASKGKKTIGVTEKKFYIRAIPPIYVGRTKVGETRVFADEIATILPLLSEQQGDPLDISDLHYRHIYETCSMASEKCNVPESLNTMTLKELKELLEEYDINKSLITLVDDPLFIIGYKSVVETIGHFKLLSCNSCYIISGEQATWYMFQSLICGVNWEDATFEQKEEIIKEIHEYVCAEETFYHSYSRVVKRILQLKTKHSGIYKNNVKPFDFFLRGEDPNRIVPYHYYETIANSYKLPLYKVSTNEKLPQPAWKIRLYLLLGFMHTFVNYDHRLLEFIWWQINVVYRVIMILVPSDRRLEVIDMIVRDKTKESVLYFYFKKIALVCMKNPAYYPEEAQQIKGQQQKSLKDILQQDVQGTDNTDDELSDLFKNYTITEVEVCTGIDDVDKPSESQEPKDHKFIIK</sequence>
<evidence type="ECO:0000313" key="2">
    <source>
        <dbReference type="Proteomes" id="UP000008281"/>
    </source>
</evidence>
<name>E3N6V6_CAERE</name>
<evidence type="ECO:0000313" key="1">
    <source>
        <dbReference type="EMBL" id="EFO88292.1"/>
    </source>
</evidence>
<accession>E3N6V6</accession>
<protein>
    <submittedName>
        <fullName evidence="1">Uncharacterized protein</fullName>
    </submittedName>
</protein>
<dbReference type="HOGENOM" id="CLU_038442_0_0_1"/>
<gene>
    <name evidence="1" type="ORF">CRE_08488</name>
</gene>
<dbReference type="Proteomes" id="UP000008281">
    <property type="component" value="Unassembled WGS sequence"/>
</dbReference>
<dbReference type="EMBL" id="DS268543">
    <property type="protein sequence ID" value="EFO88292.1"/>
    <property type="molecule type" value="Genomic_DNA"/>
</dbReference>
<dbReference type="STRING" id="31234.E3N6V6"/>
<dbReference type="eggNOG" id="KOG0800">
    <property type="taxonomic scope" value="Eukaryota"/>
</dbReference>
<dbReference type="OrthoDB" id="5881018at2759"/>
<reference evidence="1" key="1">
    <citation type="submission" date="2007-07" db="EMBL/GenBank/DDBJ databases">
        <title>PCAP assembly of the Caenorhabditis remanei genome.</title>
        <authorList>
            <consortium name="The Caenorhabditis remanei Sequencing Consortium"/>
            <person name="Wilson R.K."/>
        </authorList>
    </citation>
    <scope>NUCLEOTIDE SEQUENCE [LARGE SCALE GENOMIC DNA]</scope>
    <source>
        <strain evidence="1">PB4641</strain>
    </source>
</reference>